<dbReference type="Proteomes" id="UP000270034">
    <property type="component" value="Chromosome"/>
</dbReference>
<dbReference type="KEGG" id="aot:AcetOri_orf04807"/>
<reference evidence="2 3" key="1">
    <citation type="submission" date="2012-11" db="EMBL/GenBank/DDBJ databases">
        <title>Whole genome sequence of Acetobacter orientalis 21F-2.</title>
        <authorList>
            <person name="Azuma Y."/>
            <person name="Higashiura N."/>
            <person name="Hirakawa H."/>
            <person name="Matsushita K."/>
        </authorList>
    </citation>
    <scope>NUCLEOTIDE SEQUENCE [LARGE SCALE GENOMIC DNA]</scope>
    <source>
        <strain evidence="2 3">21F-2</strain>
    </source>
</reference>
<gene>
    <name evidence="2" type="ORF">Abor_014_168</name>
    <name evidence="1" type="ORF">AcetOrient_orf04807</name>
</gene>
<protein>
    <submittedName>
        <fullName evidence="1">Uncharacterized protein</fullName>
    </submittedName>
</protein>
<evidence type="ECO:0000313" key="2">
    <source>
        <dbReference type="EMBL" id="GAN66003.1"/>
    </source>
</evidence>
<proteinExistence type="predicted"/>
<evidence type="ECO:0000313" key="4">
    <source>
        <dbReference type="Proteomes" id="UP000270034"/>
    </source>
</evidence>
<keyword evidence="3" id="KW-1185">Reference proteome</keyword>
<dbReference type="EMBL" id="BAMX01000014">
    <property type="protein sequence ID" value="GAN66003.1"/>
    <property type="molecule type" value="Genomic_DNA"/>
</dbReference>
<organism evidence="1 4">
    <name type="scientific">Acetobacter orientalis</name>
    <dbReference type="NCBI Taxonomy" id="146474"/>
    <lineage>
        <taxon>Bacteria</taxon>
        <taxon>Pseudomonadati</taxon>
        <taxon>Pseudomonadota</taxon>
        <taxon>Alphaproteobacteria</taxon>
        <taxon>Acetobacterales</taxon>
        <taxon>Acetobacteraceae</taxon>
        <taxon>Acetobacter</taxon>
    </lineage>
</organism>
<sequence>MRGTIKERKVDMSVIFLLGKVPVFLHFSKTKIAFQNVISRSKTLFSMFATCHA</sequence>
<dbReference type="EMBL" id="AP018515">
    <property type="protein sequence ID" value="BBC81532.1"/>
    <property type="molecule type" value="Genomic_DNA"/>
</dbReference>
<accession>A0A0D6NK76</accession>
<evidence type="ECO:0000313" key="3">
    <source>
        <dbReference type="Proteomes" id="UP000032670"/>
    </source>
</evidence>
<dbReference type="AlphaFoldDB" id="A0A2Z5ZL68"/>
<accession>A0A2Z5ZL68</accession>
<evidence type="ECO:0000313" key="1">
    <source>
        <dbReference type="EMBL" id="BBC81532.1"/>
    </source>
</evidence>
<name>A0A2Z5ZL68_9PROT</name>
<reference evidence="1 4" key="2">
    <citation type="submission" date="2018-02" db="EMBL/GenBank/DDBJ databases">
        <title>Acetobacter orientalis genome.</title>
        <authorList>
            <person name="Nakashima N."/>
            <person name="Tamura T."/>
        </authorList>
    </citation>
    <scope>NUCLEOTIDE SEQUENCE [LARGE SCALE GENOMIC DNA]</scope>
    <source>
        <strain evidence="1 4">FAN1</strain>
    </source>
</reference>
<dbReference type="Proteomes" id="UP000032670">
    <property type="component" value="Unassembled WGS sequence"/>
</dbReference>